<evidence type="ECO:0000256" key="9">
    <source>
        <dbReference type="ARBA" id="ARBA00023014"/>
    </source>
</evidence>
<dbReference type="Pfam" id="PF02445">
    <property type="entry name" value="NadA"/>
    <property type="match status" value="1"/>
</dbReference>
<dbReference type="Proteomes" id="UP000250003">
    <property type="component" value="Chromosome"/>
</dbReference>
<dbReference type="FunFam" id="3.40.50.10800:FF:000001">
    <property type="entry name" value="Quinolinate synthase A"/>
    <property type="match status" value="1"/>
</dbReference>
<keyword evidence="7 12" id="KW-0479">Metal-binding</keyword>
<gene>
    <name evidence="12" type="primary">nadA</name>
    <name evidence="13" type="ORF">DQQ01_08250</name>
</gene>
<dbReference type="EMBL" id="CP030280">
    <property type="protein sequence ID" value="AWY98137.1"/>
    <property type="molecule type" value="Genomic_DNA"/>
</dbReference>
<evidence type="ECO:0000256" key="10">
    <source>
        <dbReference type="ARBA" id="ARBA00050125"/>
    </source>
</evidence>
<dbReference type="KEGG" id="blau:DQQ01_08250"/>
<dbReference type="Gene3D" id="3.40.50.10800">
    <property type="entry name" value="NadA-like"/>
    <property type="match status" value="3"/>
</dbReference>
<comment type="subcellular location">
    <subcellularLocation>
        <location evidence="12">Cytoplasm</location>
    </subcellularLocation>
</comment>
<dbReference type="NCBIfam" id="TIGR00550">
    <property type="entry name" value="nadA"/>
    <property type="match status" value="1"/>
</dbReference>
<evidence type="ECO:0000256" key="11">
    <source>
        <dbReference type="ARBA" id="ARBA00073059"/>
    </source>
</evidence>
<dbReference type="GO" id="GO:0005829">
    <property type="term" value="C:cytosol"/>
    <property type="evidence" value="ECO:0007669"/>
    <property type="project" value="TreeGrafter"/>
</dbReference>
<dbReference type="InterPro" id="IPR023066">
    <property type="entry name" value="Quinolinate_synth_type2"/>
</dbReference>
<evidence type="ECO:0000256" key="3">
    <source>
        <dbReference type="ARBA" id="ARBA00012669"/>
    </source>
</evidence>
<feature type="binding site" evidence="12">
    <location>
        <position position="84"/>
    </location>
    <ligand>
        <name>[4Fe-4S] cluster</name>
        <dbReference type="ChEBI" id="CHEBI:49883"/>
    </ligand>
</feature>
<reference evidence="14" key="1">
    <citation type="submission" date="2018-06" db="EMBL/GenBank/DDBJ databases">
        <title>Description of Blautia argi sp. nov., a new anaerobic isolated from dog feces.</title>
        <authorList>
            <person name="Chang Y.-H."/>
            <person name="Paek J."/>
            <person name="Shin Y."/>
        </authorList>
    </citation>
    <scope>NUCLEOTIDE SEQUENCE [LARGE SCALE GENOMIC DNA]</scope>
    <source>
        <strain evidence="14">KCTC 15426</strain>
    </source>
</reference>
<evidence type="ECO:0000256" key="5">
    <source>
        <dbReference type="ARBA" id="ARBA00022642"/>
    </source>
</evidence>
<protein>
    <recommendedName>
        <fullName evidence="11 12">Quinolinate synthase</fullName>
        <ecNumber evidence="3 12">2.5.1.72</ecNumber>
    </recommendedName>
</protein>
<feature type="binding site" evidence="12">
    <location>
        <position position="258"/>
    </location>
    <ligand>
        <name>[4Fe-4S] cluster</name>
        <dbReference type="ChEBI" id="CHEBI:49883"/>
    </ligand>
</feature>
<comment type="pathway">
    <text evidence="2 12">Cofactor biosynthesis; NAD(+) biosynthesis; quinolinate from iminoaspartate: step 1/1.</text>
</comment>
<dbReference type="PANTHER" id="PTHR30573:SF0">
    <property type="entry name" value="QUINOLINATE SYNTHASE, CHLOROPLASTIC"/>
    <property type="match status" value="1"/>
</dbReference>
<evidence type="ECO:0000313" key="14">
    <source>
        <dbReference type="Proteomes" id="UP000250003"/>
    </source>
</evidence>
<organism evidence="13 14">
    <name type="scientific">Blautia argi</name>
    <dbReference type="NCBI Taxonomy" id="1912897"/>
    <lineage>
        <taxon>Bacteria</taxon>
        <taxon>Bacillati</taxon>
        <taxon>Bacillota</taxon>
        <taxon>Clostridia</taxon>
        <taxon>Lachnospirales</taxon>
        <taxon>Lachnospiraceae</taxon>
        <taxon>Blautia</taxon>
    </lineage>
</organism>
<feature type="binding site" evidence="12">
    <location>
        <begin position="110"/>
        <end position="112"/>
    </location>
    <ligand>
        <name>iminosuccinate</name>
        <dbReference type="ChEBI" id="CHEBI:77875"/>
    </ligand>
</feature>
<comment type="catalytic activity">
    <reaction evidence="10">
        <text>iminosuccinate + dihydroxyacetone phosphate = quinolinate + phosphate + 2 H2O + H(+)</text>
        <dbReference type="Rhea" id="RHEA:25888"/>
        <dbReference type="ChEBI" id="CHEBI:15377"/>
        <dbReference type="ChEBI" id="CHEBI:15378"/>
        <dbReference type="ChEBI" id="CHEBI:29959"/>
        <dbReference type="ChEBI" id="CHEBI:43474"/>
        <dbReference type="ChEBI" id="CHEBI:57642"/>
        <dbReference type="ChEBI" id="CHEBI:77875"/>
        <dbReference type="EC" id="2.5.1.72"/>
    </reaction>
    <physiologicalReaction direction="left-to-right" evidence="10">
        <dbReference type="Rhea" id="RHEA:25889"/>
    </physiologicalReaction>
</comment>
<accession>A0A2Z4UAV8</accession>
<dbReference type="AlphaFoldDB" id="A0A2Z4UAV8"/>
<keyword evidence="12" id="KW-0963">Cytoplasm</keyword>
<dbReference type="InterPro" id="IPR036094">
    <property type="entry name" value="NadA_sf"/>
</dbReference>
<dbReference type="GO" id="GO:0034628">
    <property type="term" value="P:'de novo' NAD+ biosynthetic process from L-aspartate"/>
    <property type="evidence" value="ECO:0007669"/>
    <property type="project" value="TreeGrafter"/>
</dbReference>
<dbReference type="UniPathway" id="UPA00253">
    <property type="reaction ID" value="UER00327"/>
</dbReference>
<keyword evidence="6 12" id="KW-0808">Transferase</keyword>
<feature type="binding site" evidence="12">
    <location>
        <position position="213"/>
    </location>
    <ligand>
        <name>iminosuccinate</name>
        <dbReference type="ChEBI" id="CHEBI:77875"/>
    </ligand>
</feature>
<dbReference type="PANTHER" id="PTHR30573">
    <property type="entry name" value="QUINOLINATE SYNTHETASE A"/>
    <property type="match status" value="1"/>
</dbReference>
<name>A0A2Z4UAV8_9FIRM</name>
<evidence type="ECO:0000256" key="7">
    <source>
        <dbReference type="ARBA" id="ARBA00022723"/>
    </source>
</evidence>
<comment type="function">
    <text evidence="1 12">Catalyzes the condensation of iminoaspartate with dihydroxyacetone phosphate to form quinolinate.</text>
</comment>
<evidence type="ECO:0000256" key="6">
    <source>
        <dbReference type="ARBA" id="ARBA00022679"/>
    </source>
</evidence>
<dbReference type="GO" id="GO:0046872">
    <property type="term" value="F:metal ion binding"/>
    <property type="evidence" value="ECO:0007669"/>
    <property type="project" value="UniProtKB-KW"/>
</dbReference>
<dbReference type="GO" id="GO:0051539">
    <property type="term" value="F:4 iron, 4 sulfur cluster binding"/>
    <property type="evidence" value="ECO:0007669"/>
    <property type="project" value="UniProtKB-KW"/>
</dbReference>
<feature type="binding site" evidence="12">
    <location>
        <begin position="196"/>
        <end position="198"/>
    </location>
    <ligand>
        <name>iminosuccinate</name>
        <dbReference type="ChEBI" id="CHEBI:77875"/>
    </ligand>
</feature>
<dbReference type="RefSeq" id="WP_111919626.1">
    <property type="nucleotide sequence ID" value="NZ_CP030280.1"/>
</dbReference>
<feature type="binding site" evidence="12">
    <location>
        <position position="127"/>
    </location>
    <ligand>
        <name>iminosuccinate</name>
        <dbReference type="ChEBI" id="CHEBI:77875"/>
    </ligand>
</feature>
<dbReference type="GO" id="GO:0008987">
    <property type="term" value="F:quinolinate synthetase A activity"/>
    <property type="evidence" value="ECO:0007669"/>
    <property type="project" value="UniProtKB-UniRule"/>
</dbReference>
<dbReference type="OrthoDB" id="9801204at2"/>
<comment type="similarity">
    <text evidence="12">Belongs to the quinolinate synthase family. Type 2 subfamily.</text>
</comment>
<evidence type="ECO:0000256" key="12">
    <source>
        <dbReference type="HAMAP-Rule" id="MF_00568"/>
    </source>
</evidence>
<sequence length="302" mass="34018">MKSIREEIEQLKEEKNAVILAHYYVPEEVQEIADYIGDSYYLAKKAKETKAEVIVFAGVSFMGESAKILNPSKKVLMPDADADCAMAHMASIEKVKEMREKYEDLAVVCYINSTAELKTVSDVCVTSSNAVKIVKALPNKNIFFIPDRNLGAYVAEQVPEKHVIPNDGYCPVHKEIAPQILKEAKEKYPNAKVLVHPECMQEVLKMADFTGSTSEIIQYAETSLEKEFLIGTEEGVLYELKKKCPEKTFHCVRKGQCCPDMKKVTLEKVRDSLKYGSHEVQVSRDISEKALKALDKMLELAK</sequence>
<feature type="binding site" evidence="12">
    <location>
        <position position="170"/>
    </location>
    <ligand>
        <name>[4Fe-4S] cluster</name>
        <dbReference type="ChEBI" id="CHEBI:49883"/>
    </ligand>
</feature>
<dbReference type="EC" id="2.5.1.72" evidence="3 12"/>
<keyword evidence="5 12" id="KW-0662">Pyridine nucleotide biosynthesis</keyword>
<keyword evidence="14" id="KW-1185">Reference proteome</keyword>
<evidence type="ECO:0000256" key="1">
    <source>
        <dbReference type="ARBA" id="ARBA00003791"/>
    </source>
</evidence>
<feature type="binding site" evidence="12">
    <location>
        <position position="22"/>
    </location>
    <ligand>
        <name>iminosuccinate</name>
        <dbReference type="ChEBI" id="CHEBI:77875"/>
    </ligand>
</feature>
<comment type="cofactor">
    <cofactor evidence="12">
        <name>[4Fe-4S] cluster</name>
        <dbReference type="ChEBI" id="CHEBI:49883"/>
    </cofactor>
    <text evidence="12">Binds 1 [4Fe-4S] cluster per subunit.</text>
</comment>
<dbReference type="NCBIfam" id="NF006878">
    <property type="entry name" value="PRK09375.1-2"/>
    <property type="match status" value="1"/>
</dbReference>
<keyword evidence="4 12" id="KW-0004">4Fe-4S</keyword>
<dbReference type="SUPFAM" id="SSF142754">
    <property type="entry name" value="NadA-like"/>
    <property type="match status" value="1"/>
</dbReference>
<keyword evidence="8 12" id="KW-0408">Iron</keyword>
<evidence type="ECO:0000256" key="4">
    <source>
        <dbReference type="ARBA" id="ARBA00022485"/>
    </source>
</evidence>
<dbReference type="HAMAP" id="MF_00568">
    <property type="entry name" value="NadA_type2"/>
    <property type="match status" value="1"/>
</dbReference>
<dbReference type="InterPro" id="IPR003473">
    <property type="entry name" value="NadA"/>
</dbReference>
<feature type="binding site" evidence="12">
    <location>
        <position position="39"/>
    </location>
    <ligand>
        <name>iminosuccinate</name>
        <dbReference type="ChEBI" id="CHEBI:77875"/>
    </ligand>
</feature>
<keyword evidence="9 12" id="KW-0411">Iron-sulfur</keyword>
<proteinExistence type="inferred from homology"/>
<evidence type="ECO:0000256" key="2">
    <source>
        <dbReference type="ARBA" id="ARBA00005065"/>
    </source>
</evidence>
<evidence type="ECO:0000313" key="13">
    <source>
        <dbReference type="EMBL" id="AWY98137.1"/>
    </source>
</evidence>
<evidence type="ECO:0000256" key="8">
    <source>
        <dbReference type="ARBA" id="ARBA00023004"/>
    </source>
</evidence>